<dbReference type="RefSeq" id="WP_310061873.1">
    <property type="nucleotide sequence ID" value="NZ_JAVDVQ010000033.1"/>
</dbReference>
<sequence length="333" mass="36136">MTAVLSVHGLTIEATTGLGPVKLVHDVNLDLHEGEILGLIGESGSGKSTAVRSMIGLLERNVRVSSGEIALRGEVISSESVNHFEGVRGSEIGMIFQSAAMSLNPLMKVGKQLREVVRRHQKHASAKEIDQRLELVLRKMGFTDTDRVLGAFPHQLSGGMRQRIAIGLAIVTEPAVVIADECTSALDVTTQAEVVKLLRTLTSESRTAMLFVTHDLMLAKDICSQIAVMYAGEIVETGEANELIDNPRHPYTRALLQAIPTWGTDELQGIEGSPPPVAADWQGCRFAPRCPLARDECRQQNVGWTRLGDRSGARCVVVQEEEVRIPDSVLGHA</sequence>
<dbReference type="InterPro" id="IPR003593">
    <property type="entry name" value="AAA+_ATPase"/>
</dbReference>
<dbReference type="PANTHER" id="PTHR43297">
    <property type="entry name" value="OLIGOPEPTIDE TRANSPORT ATP-BINDING PROTEIN APPD"/>
    <property type="match status" value="1"/>
</dbReference>
<dbReference type="CDD" id="cd03257">
    <property type="entry name" value="ABC_NikE_OppD_transporters"/>
    <property type="match status" value="1"/>
</dbReference>
<evidence type="ECO:0000256" key="6">
    <source>
        <dbReference type="ARBA" id="ARBA00022741"/>
    </source>
</evidence>
<evidence type="ECO:0000256" key="3">
    <source>
        <dbReference type="ARBA" id="ARBA00022448"/>
    </source>
</evidence>
<dbReference type="Pfam" id="PF08352">
    <property type="entry name" value="oligo_HPY"/>
    <property type="match status" value="1"/>
</dbReference>
<keyword evidence="9" id="KW-0472">Membrane</keyword>
<dbReference type="EMBL" id="JAVDVQ010000033">
    <property type="protein sequence ID" value="MDR7084839.1"/>
    <property type="molecule type" value="Genomic_DNA"/>
</dbReference>
<comment type="caution">
    <text evidence="11">The sequence shown here is derived from an EMBL/GenBank/DDBJ whole genome shotgun (WGS) entry which is preliminary data.</text>
</comment>
<dbReference type="Gene3D" id="3.40.50.300">
    <property type="entry name" value="P-loop containing nucleotide triphosphate hydrolases"/>
    <property type="match status" value="1"/>
</dbReference>
<evidence type="ECO:0000259" key="10">
    <source>
        <dbReference type="PROSITE" id="PS50893"/>
    </source>
</evidence>
<feature type="domain" description="ABC transporter" evidence="10">
    <location>
        <begin position="7"/>
        <end position="256"/>
    </location>
</feature>
<evidence type="ECO:0000256" key="5">
    <source>
        <dbReference type="ARBA" id="ARBA00022519"/>
    </source>
</evidence>
<dbReference type="InterPro" id="IPR050388">
    <property type="entry name" value="ABC_Ni/Peptide_Import"/>
</dbReference>
<dbReference type="NCBIfam" id="TIGR01727">
    <property type="entry name" value="oligo_HPY"/>
    <property type="match status" value="1"/>
</dbReference>
<organism evidence="11 12">
    <name type="scientific">Arthrobacter ginsengisoli</name>
    <dbReference type="NCBI Taxonomy" id="1356565"/>
    <lineage>
        <taxon>Bacteria</taxon>
        <taxon>Bacillati</taxon>
        <taxon>Actinomycetota</taxon>
        <taxon>Actinomycetes</taxon>
        <taxon>Micrococcales</taxon>
        <taxon>Micrococcaceae</taxon>
        <taxon>Arthrobacter</taxon>
    </lineage>
</organism>
<evidence type="ECO:0000256" key="1">
    <source>
        <dbReference type="ARBA" id="ARBA00004202"/>
    </source>
</evidence>
<evidence type="ECO:0000256" key="4">
    <source>
        <dbReference type="ARBA" id="ARBA00022475"/>
    </source>
</evidence>
<dbReference type="GO" id="GO:0005524">
    <property type="term" value="F:ATP binding"/>
    <property type="evidence" value="ECO:0007669"/>
    <property type="project" value="UniProtKB-KW"/>
</dbReference>
<keyword evidence="7 11" id="KW-0067">ATP-binding</keyword>
<keyword evidence="4" id="KW-1003">Cell membrane</keyword>
<dbReference type="InterPro" id="IPR013563">
    <property type="entry name" value="Oligopep_ABC_C"/>
</dbReference>
<comment type="similarity">
    <text evidence="2">Belongs to the ABC transporter superfamily.</text>
</comment>
<dbReference type="InterPro" id="IPR017871">
    <property type="entry name" value="ABC_transporter-like_CS"/>
</dbReference>
<evidence type="ECO:0000313" key="12">
    <source>
        <dbReference type="Proteomes" id="UP001252243"/>
    </source>
</evidence>
<protein>
    <submittedName>
        <fullName evidence="11">Oligopeptide/dipeptide ABC transporter ATP-binding protein</fullName>
    </submittedName>
</protein>
<proteinExistence type="inferred from homology"/>
<evidence type="ECO:0000256" key="7">
    <source>
        <dbReference type="ARBA" id="ARBA00022840"/>
    </source>
</evidence>
<evidence type="ECO:0000256" key="8">
    <source>
        <dbReference type="ARBA" id="ARBA00022967"/>
    </source>
</evidence>
<dbReference type="Pfam" id="PF00005">
    <property type="entry name" value="ABC_tran"/>
    <property type="match status" value="1"/>
</dbReference>
<keyword evidence="6" id="KW-0547">Nucleotide-binding</keyword>
<dbReference type="InterPro" id="IPR003439">
    <property type="entry name" value="ABC_transporter-like_ATP-bd"/>
</dbReference>
<comment type="subcellular location">
    <subcellularLocation>
        <location evidence="1">Cell membrane</location>
        <topology evidence="1">Peripheral membrane protein</topology>
    </subcellularLocation>
</comment>
<dbReference type="PANTHER" id="PTHR43297:SF14">
    <property type="entry name" value="ATPASE AAA-TYPE CORE DOMAIN-CONTAINING PROTEIN"/>
    <property type="match status" value="1"/>
</dbReference>
<gene>
    <name evidence="11" type="ORF">J2X01_004156</name>
</gene>
<dbReference type="PROSITE" id="PS50893">
    <property type="entry name" value="ABC_TRANSPORTER_2"/>
    <property type="match status" value="1"/>
</dbReference>
<name>A0ABU1UI18_9MICC</name>
<dbReference type="SMART" id="SM00382">
    <property type="entry name" value="AAA"/>
    <property type="match status" value="1"/>
</dbReference>
<keyword evidence="5" id="KW-0997">Cell inner membrane</keyword>
<dbReference type="Proteomes" id="UP001252243">
    <property type="component" value="Unassembled WGS sequence"/>
</dbReference>
<dbReference type="InterPro" id="IPR027417">
    <property type="entry name" value="P-loop_NTPase"/>
</dbReference>
<dbReference type="SUPFAM" id="SSF52540">
    <property type="entry name" value="P-loop containing nucleoside triphosphate hydrolases"/>
    <property type="match status" value="1"/>
</dbReference>
<accession>A0ABU1UI18</accession>
<reference evidence="11 12" key="1">
    <citation type="submission" date="2023-07" db="EMBL/GenBank/DDBJ databases">
        <title>Sorghum-associated microbial communities from plants grown in Nebraska, USA.</title>
        <authorList>
            <person name="Schachtman D."/>
        </authorList>
    </citation>
    <scope>NUCLEOTIDE SEQUENCE [LARGE SCALE GENOMIC DNA]</scope>
    <source>
        <strain evidence="11 12">BE167</strain>
    </source>
</reference>
<keyword evidence="8" id="KW-1278">Translocase</keyword>
<dbReference type="PROSITE" id="PS00211">
    <property type="entry name" value="ABC_TRANSPORTER_1"/>
    <property type="match status" value="1"/>
</dbReference>
<keyword evidence="12" id="KW-1185">Reference proteome</keyword>
<evidence type="ECO:0000256" key="2">
    <source>
        <dbReference type="ARBA" id="ARBA00005417"/>
    </source>
</evidence>
<evidence type="ECO:0000256" key="9">
    <source>
        <dbReference type="ARBA" id="ARBA00023136"/>
    </source>
</evidence>
<evidence type="ECO:0000313" key="11">
    <source>
        <dbReference type="EMBL" id="MDR7084839.1"/>
    </source>
</evidence>
<keyword evidence="3" id="KW-0813">Transport</keyword>